<evidence type="ECO:0000259" key="6">
    <source>
        <dbReference type="PROSITE" id="PS51085"/>
    </source>
</evidence>
<keyword evidence="3" id="KW-0408">Iron</keyword>
<dbReference type="GO" id="GO:0009055">
    <property type="term" value="F:electron transfer activity"/>
    <property type="evidence" value="ECO:0007669"/>
    <property type="project" value="TreeGrafter"/>
</dbReference>
<evidence type="ECO:0000256" key="3">
    <source>
        <dbReference type="ARBA" id="ARBA00023004"/>
    </source>
</evidence>
<dbReference type="PANTHER" id="PTHR23426">
    <property type="entry name" value="FERREDOXIN/ADRENODOXIN"/>
    <property type="match status" value="1"/>
</dbReference>
<keyword evidence="2" id="KW-0479">Metal-binding</keyword>
<dbReference type="Pfam" id="PF00111">
    <property type="entry name" value="Fer2"/>
    <property type="match status" value="1"/>
</dbReference>
<accession>A0A117QVV2</accession>
<comment type="caution">
    <text evidence="7">The sequence shown here is derived from an EMBL/GenBank/DDBJ whole genome shotgun (WGS) entry which is preliminary data.</text>
</comment>
<evidence type="ECO:0000256" key="4">
    <source>
        <dbReference type="ARBA" id="ARBA00023014"/>
    </source>
</evidence>
<feature type="compositionally biased region" description="Acidic residues" evidence="5">
    <location>
        <begin position="65"/>
        <end position="79"/>
    </location>
</feature>
<feature type="domain" description="2Fe-2S ferredoxin-type" evidence="6">
    <location>
        <begin position="2"/>
        <end position="105"/>
    </location>
</feature>
<dbReference type="Proteomes" id="UP000053669">
    <property type="component" value="Unassembled WGS sequence"/>
</dbReference>
<evidence type="ECO:0000256" key="1">
    <source>
        <dbReference type="ARBA" id="ARBA00022714"/>
    </source>
</evidence>
<dbReference type="EMBL" id="LMWU01000082">
    <property type="protein sequence ID" value="KUN54918.1"/>
    <property type="molecule type" value="Genomic_DNA"/>
</dbReference>
<dbReference type="Gene3D" id="3.10.20.30">
    <property type="match status" value="1"/>
</dbReference>
<keyword evidence="1" id="KW-0001">2Fe-2S</keyword>
<name>A0A117QVV2_9ACTN</name>
<dbReference type="AlphaFoldDB" id="A0A117QVV2"/>
<dbReference type="InterPro" id="IPR036010">
    <property type="entry name" value="2Fe-2S_ferredoxin-like_sf"/>
</dbReference>
<gene>
    <name evidence="7" type="ORF">AQJ46_49680</name>
</gene>
<proteinExistence type="predicted"/>
<dbReference type="PANTHER" id="PTHR23426:SF67">
    <property type="entry name" value="2FE-2S FERREDOXIN-TYPE DOMAIN-CONTAINING PROTEIN"/>
    <property type="match status" value="1"/>
</dbReference>
<dbReference type="CDD" id="cd00207">
    <property type="entry name" value="fer2"/>
    <property type="match status" value="1"/>
</dbReference>
<dbReference type="RefSeq" id="WP_059211966.1">
    <property type="nucleotide sequence ID" value="NZ_KQ948690.1"/>
</dbReference>
<protein>
    <recommendedName>
        <fullName evidence="6">2Fe-2S ferredoxin-type domain-containing protein</fullName>
    </recommendedName>
</protein>
<dbReference type="GO" id="GO:0046872">
    <property type="term" value="F:metal ion binding"/>
    <property type="evidence" value="ECO:0007669"/>
    <property type="project" value="UniProtKB-KW"/>
</dbReference>
<dbReference type="InterPro" id="IPR001055">
    <property type="entry name" value="Adrenodoxin-like"/>
</dbReference>
<sequence>MARVIYVQPDGSSTTCAADGRSLMKVAVENLVPGIIGECGGDLSCATCHVFVDEAWFGKLKPRSDDEESLLDVTSEEPTETSRLSCQVTLTDDLDGIVVHVPSTQR</sequence>
<dbReference type="GO" id="GO:0140647">
    <property type="term" value="P:P450-containing electron transport chain"/>
    <property type="evidence" value="ECO:0007669"/>
    <property type="project" value="InterPro"/>
</dbReference>
<feature type="region of interest" description="Disordered" evidence="5">
    <location>
        <begin position="64"/>
        <end position="84"/>
    </location>
</feature>
<dbReference type="PRINTS" id="PR00355">
    <property type="entry name" value="ADRENODOXIN"/>
</dbReference>
<evidence type="ECO:0000256" key="5">
    <source>
        <dbReference type="SAM" id="MobiDB-lite"/>
    </source>
</evidence>
<evidence type="ECO:0000313" key="7">
    <source>
        <dbReference type="EMBL" id="KUN54918.1"/>
    </source>
</evidence>
<evidence type="ECO:0000256" key="2">
    <source>
        <dbReference type="ARBA" id="ARBA00022723"/>
    </source>
</evidence>
<dbReference type="PROSITE" id="PS51085">
    <property type="entry name" value="2FE2S_FER_2"/>
    <property type="match status" value="1"/>
</dbReference>
<dbReference type="InterPro" id="IPR012675">
    <property type="entry name" value="Beta-grasp_dom_sf"/>
</dbReference>
<dbReference type="GO" id="GO:0051537">
    <property type="term" value="F:2 iron, 2 sulfur cluster binding"/>
    <property type="evidence" value="ECO:0007669"/>
    <property type="project" value="UniProtKB-KW"/>
</dbReference>
<dbReference type="STRING" id="58343.AQJ46_49680"/>
<reference evidence="7 8" key="1">
    <citation type="submission" date="2015-10" db="EMBL/GenBank/DDBJ databases">
        <title>Draft genome sequence of Streptomyces canus DSM 40017, type strain for the species Streptomyces canus.</title>
        <authorList>
            <person name="Ruckert C."/>
            <person name="Winkler A."/>
            <person name="Kalinowski J."/>
            <person name="Kampfer P."/>
            <person name="Glaeser S."/>
        </authorList>
    </citation>
    <scope>NUCLEOTIDE SEQUENCE [LARGE SCALE GENOMIC DNA]</scope>
    <source>
        <strain evidence="7 8">DSM 40017</strain>
    </source>
</reference>
<keyword evidence="4" id="KW-0411">Iron-sulfur</keyword>
<dbReference type="InterPro" id="IPR001041">
    <property type="entry name" value="2Fe-2S_ferredoxin-type"/>
</dbReference>
<evidence type="ECO:0000313" key="8">
    <source>
        <dbReference type="Proteomes" id="UP000053669"/>
    </source>
</evidence>
<organism evidence="7 8">
    <name type="scientific">Streptomyces canus</name>
    <dbReference type="NCBI Taxonomy" id="58343"/>
    <lineage>
        <taxon>Bacteria</taxon>
        <taxon>Bacillati</taxon>
        <taxon>Actinomycetota</taxon>
        <taxon>Actinomycetes</taxon>
        <taxon>Kitasatosporales</taxon>
        <taxon>Streptomycetaceae</taxon>
        <taxon>Streptomyces</taxon>
        <taxon>Streptomyces aurantiacus group</taxon>
    </lineage>
</organism>
<dbReference type="SUPFAM" id="SSF54292">
    <property type="entry name" value="2Fe-2S ferredoxin-like"/>
    <property type="match status" value="1"/>
</dbReference>